<sequence>MKVLLIANPNSTTQHDGLFRMVIPTLRSVPGLRLHAQFTHEAGHARRMCEGLTRKQWDVVIAVGGDGTVNEVINGLLSSGLDAHSIPAVGVIPTGSANVFARALGFPPEAVQAAEVLASTLALNLRRTIGLGTWDEKWFAVNAGFGLDADVIANMERARRRGFSATPLRYLRVAWRAWRRVRQYPPSIQVHAKNPSGAVVSEKRLPIVMASNTNPWTFLGPLPVVTNPRNSFDVGLSLFGLRSVDGVVGVLAVLQMLGANLISPLRRWIHSRTFTFDDSHEVELVCAQPLRFQVDGEYAGEFDRVRLGAVPDAIEVLCPTEPVPATPESIVRLILSFFDIRI</sequence>
<evidence type="ECO:0000259" key="3">
    <source>
        <dbReference type="PROSITE" id="PS50146"/>
    </source>
</evidence>
<dbReference type="InterPro" id="IPR001206">
    <property type="entry name" value="Diacylglycerol_kinase_cat_dom"/>
</dbReference>
<dbReference type="Gene3D" id="2.60.200.40">
    <property type="match status" value="1"/>
</dbReference>
<comment type="caution">
    <text evidence="4">The sequence shown here is derived from an EMBL/GenBank/DDBJ whole genome shotgun (WGS) entry which is preliminary data.</text>
</comment>
<evidence type="ECO:0000256" key="2">
    <source>
        <dbReference type="ARBA" id="ARBA00005983"/>
    </source>
</evidence>
<dbReference type="SUPFAM" id="SSF111331">
    <property type="entry name" value="NAD kinase/diacylglycerol kinase-like"/>
    <property type="match status" value="1"/>
</dbReference>
<proteinExistence type="inferred from homology"/>
<dbReference type="Proteomes" id="UP001183619">
    <property type="component" value="Unassembled WGS sequence"/>
</dbReference>
<comment type="similarity">
    <text evidence="2">Belongs to the diacylglycerol/lipid kinase family.</text>
</comment>
<organism evidence="4 5">
    <name type="scientific">Corynebacterium felinum</name>
    <dbReference type="NCBI Taxonomy" id="131318"/>
    <lineage>
        <taxon>Bacteria</taxon>
        <taxon>Bacillati</taxon>
        <taxon>Actinomycetota</taxon>
        <taxon>Actinomycetes</taxon>
        <taxon>Mycobacteriales</taxon>
        <taxon>Corynebacteriaceae</taxon>
        <taxon>Corynebacterium</taxon>
    </lineage>
</organism>
<dbReference type="Pfam" id="PF00781">
    <property type="entry name" value="DAGK_cat"/>
    <property type="match status" value="1"/>
</dbReference>
<reference evidence="4 5" key="1">
    <citation type="submission" date="2023-07" db="EMBL/GenBank/DDBJ databases">
        <title>Sequencing the genomes of 1000 actinobacteria strains.</title>
        <authorList>
            <person name="Klenk H.-P."/>
        </authorList>
    </citation>
    <scope>NUCLEOTIDE SEQUENCE [LARGE SCALE GENOMIC DNA]</scope>
    <source>
        <strain evidence="4 5">DSM 44508</strain>
    </source>
</reference>
<protein>
    <submittedName>
        <fullName evidence="4">Diacylglycerol kinase family enzyme</fullName>
    </submittedName>
</protein>
<dbReference type="PANTHER" id="PTHR12358:SF106">
    <property type="entry name" value="LIPID KINASE YEGS"/>
    <property type="match status" value="1"/>
</dbReference>
<evidence type="ECO:0000256" key="1">
    <source>
        <dbReference type="ARBA" id="ARBA00001946"/>
    </source>
</evidence>
<accession>A0ABU2B7H6</accession>
<dbReference type="EMBL" id="JAVDYF010000001">
    <property type="protein sequence ID" value="MDR7353728.1"/>
    <property type="molecule type" value="Genomic_DNA"/>
</dbReference>
<keyword evidence="5" id="KW-1185">Reference proteome</keyword>
<dbReference type="PROSITE" id="PS50146">
    <property type="entry name" value="DAGK"/>
    <property type="match status" value="1"/>
</dbReference>
<dbReference type="Gene3D" id="3.40.50.10330">
    <property type="entry name" value="Probable inorganic polyphosphate/atp-NAD kinase, domain 1"/>
    <property type="match status" value="1"/>
</dbReference>
<dbReference type="InterPro" id="IPR050187">
    <property type="entry name" value="Lipid_Phosphate_FormReg"/>
</dbReference>
<name>A0ABU2B7H6_9CORY</name>
<evidence type="ECO:0000313" key="5">
    <source>
        <dbReference type="Proteomes" id="UP001183619"/>
    </source>
</evidence>
<dbReference type="GO" id="GO:0016301">
    <property type="term" value="F:kinase activity"/>
    <property type="evidence" value="ECO:0007669"/>
    <property type="project" value="UniProtKB-KW"/>
</dbReference>
<evidence type="ECO:0000313" key="4">
    <source>
        <dbReference type="EMBL" id="MDR7353728.1"/>
    </source>
</evidence>
<keyword evidence="4" id="KW-0418">Kinase</keyword>
<dbReference type="SMART" id="SM00046">
    <property type="entry name" value="DAGKc"/>
    <property type="match status" value="1"/>
</dbReference>
<gene>
    <name evidence="4" type="ORF">J2S37_000266</name>
</gene>
<dbReference type="PANTHER" id="PTHR12358">
    <property type="entry name" value="SPHINGOSINE KINASE"/>
    <property type="match status" value="1"/>
</dbReference>
<dbReference type="RefSeq" id="WP_277105339.1">
    <property type="nucleotide sequence ID" value="NZ_BAAAJS010000039.1"/>
</dbReference>
<keyword evidence="4" id="KW-0808">Transferase</keyword>
<comment type="cofactor">
    <cofactor evidence="1">
        <name>Mg(2+)</name>
        <dbReference type="ChEBI" id="CHEBI:18420"/>
    </cofactor>
</comment>
<feature type="domain" description="DAGKc" evidence="3">
    <location>
        <begin position="1"/>
        <end position="140"/>
    </location>
</feature>
<dbReference type="InterPro" id="IPR016064">
    <property type="entry name" value="NAD/diacylglycerol_kinase_sf"/>
</dbReference>
<dbReference type="InterPro" id="IPR017438">
    <property type="entry name" value="ATP-NAD_kinase_N"/>
</dbReference>